<reference evidence="1" key="1">
    <citation type="submission" date="2022-08" db="EMBL/GenBank/DDBJ databases">
        <title>Whole genome sequencing of non-tuberculosis mycobacteria type-strains.</title>
        <authorList>
            <person name="Igarashi Y."/>
            <person name="Osugi A."/>
            <person name="Mitarai S."/>
        </authorList>
    </citation>
    <scope>NUCLEOTIDE SEQUENCE</scope>
    <source>
        <strain evidence="1">DSM 45127</strain>
    </source>
</reference>
<gene>
    <name evidence="1" type="ORF">MKK62_09055</name>
</gene>
<organism evidence="1 2">
    <name type="scientific">Mycobacterium paraterrae</name>
    <dbReference type="NCBI Taxonomy" id="577492"/>
    <lineage>
        <taxon>Bacteria</taxon>
        <taxon>Bacillati</taxon>
        <taxon>Actinomycetota</taxon>
        <taxon>Actinomycetes</taxon>
        <taxon>Mycobacteriales</taxon>
        <taxon>Mycobacteriaceae</taxon>
        <taxon>Mycobacterium</taxon>
    </lineage>
</organism>
<name>A0ABY3VW07_9MYCO</name>
<dbReference type="EMBL" id="CP092488">
    <property type="protein sequence ID" value="UMB71373.1"/>
    <property type="molecule type" value="Genomic_DNA"/>
</dbReference>
<protein>
    <submittedName>
        <fullName evidence="1">AAA family ATPase</fullName>
    </submittedName>
</protein>
<keyword evidence="2" id="KW-1185">Reference proteome</keyword>
<evidence type="ECO:0000313" key="1">
    <source>
        <dbReference type="EMBL" id="UMB71373.1"/>
    </source>
</evidence>
<dbReference type="SUPFAM" id="SSF52540">
    <property type="entry name" value="P-loop containing nucleoside triphosphate hydrolases"/>
    <property type="match status" value="1"/>
</dbReference>
<dbReference type="Gene3D" id="3.40.50.300">
    <property type="entry name" value="P-loop containing nucleotide triphosphate hydrolases"/>
    <property type="match status" value="1"/>
</dbReference>
<accession>A0ABY3VW07</accession>
<dbReference type="Proteomes" id="UP001055336">
    <property type="component" value="Chromosome"/>
</dbReference>
<proteinExistence type="predicted"/>
<sequence>MRGAELPTPSASEPHANSPVAPWITVTGLDGSGKTTLLDALAAQSTTYRFRLPHHRFVRDGLTLSGAGTAFGDVHTDRLLFAADARLTNCLIRDWRRTHRVLLSQRGWMDNFVFGAVQGVTYEEADALLRPSELERPSATIYLIAEPNVAFSRIAADRNGDKYETLEFIVEQHRETLRFYESVNAGVEVLAPFAGIPAVLIDTTTMTPDTVLGDAQAFLARSLPAQFGAQPR</sequence>
<dbReference type="InterPro" id="IPR027417">
    <property type="entry name" value="P-loop_NTPase"/>
</dbReference>
<evidence type="ECO:0000313" key="2">
    <source>
        <dbReference type="Proteomes" id="UP001055336"/>
    </source>
</evidence>